<name>A0AAZ1Y2B8_OREAU</name>
<evidence type="ECO:0000313" key="5">
    <source>
        <dbReference type="Proteomes" id="UP000472276"/>
    </source>
</evidence>
<comment type="similarity">
    <text evidence="1">Belongs to the complex I LYR family. LYRM9 subfamily.</text>
</comment>
<dbReference type="AlphaFoldDB" id="A0AAZ1Y2B8"/>
<dbReference type="PANTHER" id="PTHR47061:SF1">
    <property type="entry name" value="LYR MOTIF-CONTAINING PROTEIN 9"/>
    <property type="match status" value="1"/>
</dbReference>
<evidence type="ECO:0000256" key="1">
    <source>
        <dbReference type="ARBA" id="ARBA00025757"/>
    </source>
</evidence>
<reference evidence="4" key="3">
    <citation type="submission" date="2025-09" db="UniProtKB">
        <authorList>
            <consortium name="Ensembl"/>
        </authorList>
    </citation>
    <scope>IDENTIFICATION</scope>
</reference>
<evidence type="ECO:0000259" key="3">
    <source>
        <dbReference type="Pfam" id="PF05347"/>
    </source>
</evidence>
<organism evidence="4 5">
    <name type="scientific">Oreochromis aureus</name>
    <name type="common">Israeli tilapia</name>
    <name type="synonym">Chromis aureus</name>
    <dbReference type="NCBI Taxonomy" id="47969"/>
    <lineage>
        <taxon>Eukaryota</taxon>
        <taxon>Metazoa</taxon>
        <taxon>Chordata</taxon>
        <taxon>Craniata</taxon>
        <taxon>Vertebrata</taxon>
        <taxon>Euteleostomi</taxon>
        <taxon>Actinopterygii</taxon>
        <taxon>Neopterygii</taxon>
        <taxon>Teleostei</taxon>
        <taxon>Neoteleostei</taxon>
        <taxon>Acanthomorphata</taxon>
        <taxon>Ovalentaria</taxon>
        <taxon>Cichlomorphae</taxon>
        <taxon>Cichliformes</taxon>
        <taxon>Cichlidae</taxon>
        <taxon>African cichlids</taxon>
        <taxon>Pseudocrenilabrinae</taxon>
        <taxon>Oreochromini</taxon>
        <taxon>Oreochromis</taxon>
    </lineage>
</organism>
<dbReference type="Ensembl" id="ENSOABT00000060876.1">
    <property type="protein sequence ID" value="ENSOABP00000073942.1"/>
    <property type="gene ID" value="ENSOABG00000034233.1"/>
</dbReference>
<proteinExistence type="inferred from homology"/>
<dbReference type="Pfam" id="PF05347">
    <property type="entry name" value="Complex1_LYR"/>
    <property type="match status" value="1"/>
</dbReference>
<evidence type="ECO:0000313" key="4">
    <source>
        <dbReference type="Ensembl" id="ENSOABP00000073942.1"/>
    </source>
</evidence>
<dbReference type="InterPro" id="IPR045291">
    <property type="entry name" value="Complex1_LYR_LYRM9"/>
</dbReference>
<dbReference type="InterPro" id="IPR052151">
    <property type="entry name" value="Complex_I_LYR"/>
</dbReference>
<dbReference type="InterPro" id="IPR008011">
    <property type="entry name" value="Complex1_LYR_dom"/>
</dbReference>
<dbReference type="Proteomes" id="UP000472276">
    <property type="component" value="Unassembled WGS sequence"/>
</dbReference>
<accession>A0AAZ1Y2B8</accession>
<dbReference type="CDD" id="cd20269">
    <property type="entry name" value="Complex1_LYR_LYRM9"/>
    <property type="match status" value="1"/>
</dbReference>
<evidence type="ECO:0000256" key="2">
    <source>
        <dbReference type="ARBA" id="ARBA00026234"/>
    </source>
</evidence>
<protein>
    <recommendedName>
        <fullName evidence="2">LYR motif-containing protein 9</fullName>
    </recommendedName>
</protein>
<dbReference type="PANTHER" id="PTHR47061">
    <property type="entry name" value="LYR MOTIF-CONTAINING PROTEIN 9"/>
    <property type="match status" value="1"/>
</dbReference>
<sequence length="113" mass="13434">MCFPLLTHSAQMFLHLQSTLRVCFYFYQQLFNQEGMPPLAGAELVHTPLQLYRYLLRCCRQLPSTAMQQHYRHAIRQGYNSHSDEDDPERIQMIIQRAIADADWILDKYTKKK</sequence>
<keyword evidence="5" id="KW-1185">Reference proteome</keyword>
<feature type="domain" description="Complex 1 LYR protein" evidence="3">
    <location>
        <begin position="47"/>
        <end position="102"/>
    </location>
</feature>
<reference evidence="5" key="1">
    <citation type="submission" date="2020-03" db="EMBL/GenBank/DDBJ databases">
        <title>Evolution of repeat sequences and sex chromosomes of tilapia species revealed by chromosome-level genomes.</title>
        <authorList>
            <person name="Xu L."/>
            <person name="Tao W."/>
            <person name="Wang D."/>
            <person name="Zhou Q."/>
        </authorList>
    </citation>
    <scope>NUCLEOTIDE SEQUENCE [LARGE SCALE GENOMIC DNA]</scope>
    <source>
        <strain evidence="5">Israel</strain>
    </source>
</reference>
<gene>
    <name evidence="4" type="primary">lyrm9</name>
</gene>
<reference evidence="4" key="2">
    <citation type="submission" date="2025-08" db="UniProtKB">
        <authorList>
            <consortium name="Ensembl"/>
        </authorList>
    </citation>
    <scope>IDENTIFICATION</scope>
</reference>